<reference evidence="1" key="2">
    <citation type="submission" date="2014-02" db="EMBL/GenBank/DDBJ databases">
        <title>Annotation of the Genome Sequence of Fusarium oxysporum f. sp. melonis 26406.</title>
        <authorList>
            <consortium name="The Broad Institute Genomics Platform"/>
            <person name="Ma L.-J."/>
            <person name="Corby-Kistler H."/>
            <person name="Broz K."/>
            <person name="Gale L.R."/>
            <person name="Jonkers W."/>
            <person name="O'Donnell K."/>
            <person name="Ploetz R."/>
            <person name="Steinberg C."/>
            <person name="Schwartz D.C."/>
            <person name="VanEtten H."/>
            <person name="Zhou S."/>
            <person name="Young S.K."/>
            <person name="Zeng Q."/>
            <person name="Gargeya S."/>
            <person name="Fitzgerald M."/>
            <person name="Abouelleil A."/>
            <person name="Alvarado L."/>
            <person name="Chapman S.B."/>
            <person name="Gainer-Dewar J."/>
            <person name="Goldberg J."/>
            <person name="Griggs A."/>
            <person name="Gujja S."/>
            <person name="Hansen M."/>
            <person name="Howarth C."/>
            <person name="Imamovic A."/>
            <person name="Ireland A."/>
            <person name="Larimer J."/>
            <person name="McCowan C."/>
            <person name="Murphy C."/>
            <person name="Pearson M."/>
            <person name="Poon T.W."/>
            <person name="Priest M."/>
            <person name="Roberts A."/>
            <person name="Saif S."/>
            <person name="Shea T."/>
            <person name="Sykes S."/>
            <person name="Wortman J."/>
            <person name="Nusbaum C."/>
            <person name="Birren B."/>
        </authorList>
    </citation>
    <scope>NUCLEOTIDE SEQUENCE</scope>
    <source>
        <strain evidence="1">26406</strain>
    </source>
</reference>
<dbReference type="HOGENOM" id="CLU_1845207_0_0_1"/>
<organism evidence="1">
    <name type="scientific">Fusarium oxysporum f. sp. melonis 26406</name>
    <dbReference type="NCBI Taxonomy" id="1089452"/>
    <lineage>
        <taxon>Eukaryota</taxon>
        <taxon>Fungi</taxon>
        <taxon>Dikarya</taxon>
        <taxon>Ascomycota</taxon>
        <taxon>Pezizomycotina</taxon>
        <taxon>Sordariomycetes</taxon>
        <taxon>Hypocreomycetidae</taxon>
        <taxon>Hypocreales</taxon>
        <taxon>Nectriaceae</taxon>
        <taxon>Fusarium</taxon>
        <taxon>Fusarium oxysporum species complex</taxon>
    </lineage>
</organism>
<proteinExistence type="predicted"/>
<dbReference type="VEuPathDB" id="FungiDB:FOMG_19691"/>
<name>W9Z4L7_FUSOX</name>
<dbReference type="Proteomes" id="UP000030703">
    <property type="component" value="Unassembled WGS sequence"/>
</dbReference>
<sequence length="139" mass="15022">MYCRIIVKHRCWTWTVLGSKRAVGLAPTSCIRKLSSPGPSCPMQIRPQIFTAPQAWATAPLPRGAGGLHASVGRSLIRLVANLRSQGHIWQKLSTLTPLPRGGASVINVAVSDHRQSRSSQCLSSKTLLRISLGHPAIL</sequence>
<gene>
    <name evidence="1" type="ORF">FOMG_19691</name>
</gene>
<dbReference type="AlphaFoldDB" id="W9Z4L7"/>
<accession>W9Z4L7</accession>
<protein>
    <submittedName>
        <fullName evidence="1">Uncharacterized protein</fullName>
    </submittedName>
</protein>
<evidence type="ECO:0000313" key="1">
    <source>
        <dbReference type="EMBL" id="EXK23547.1"/>
    </source>
</evidence>
<reference evidence="1" key="1">
    <citation type="submission" date="2012-04" db="EMBL/GenBank/DDBJ databases">
        <title>The Genome Sequence of Fusarium oxysporum melonis.</title>
        <authorList>
            <consortium name="The Broad Institute Genome Sequencing Platform"/>
            <person name="Ma L.-J."/>
            <person name="Gale L.R."/>
            <person name="Schwartz D.C."/>
            <person name="Zhou S."/>
            <person name="Corby-Kistler H."/>
            <person name="Young S.K."/>
            <person name="Zeng Q."/>
            <person name="Gargeya S."/>
            <person name="Fitzgerald M."/>
            <person name="Haas B."/>
            <person name="Abouelleil A."/>
            <person name="Alvarado L."/>
            <person name="Arachchi H.M."/>
            <person name="Berlin A."/>
            <person name="Brown A."/>
            <person name="Chapman S.B."/>
            <person name="Chen Z."/>
            <person name="Dunbar C."/>
            <person name="Freedman E."/>
            <person name="Gearin G."/>
            <person name="Goldberg J."/>
            <person name="Griggs A."/>
            <person name="Gujja S."/>
            <person name="Heiman D."/>
            <person name="Howarth C."/>
            <person name="Larson L."/>
            <person name="Lui A."/>
            <person name="MacDonald P.J.P."/>
            <person name="Montmayeur A."/>
            <person name="Murphy C."/>
            <person name="Neiman D."/>
            <person name="Pearson M."/>
            <person name="Priest M."/>
            <person name="Roberts A."/>
            <person name="Saif S."/>
            <person name="Shea T."/>
            <person name="Shenoy N."/>
            <person name="Sisk P."/>
            <person name="Stolte C."/>
            <person name="Sykes S."/>
            <person name="Wortman J."/>
            <person name="Nusbaum C."/>
            <person name="Birren B."/>
        </authorList>
    </citation>
    <scope>NUCLEOTIDE SEQUENCE</scope>
    <source>
        <strain evidence="1">26406</strain>
    </source>
</reference>
<dbReference type="EMBL" id="KI980768">
    <property type="protein sequence ID" value="EXK23547.1"/>
    <property type="molecule type" value="Genomic_DNA"/>
</dbReference>